<proteinExistence type="predicted"/>
<feature type="compositionally biased region" description="Polar residues" evidence="1">
    <location>
        <begin position="46"/>
        <end position="57"/>
    </location>
</feature>
<accession>A0A4Z1PDR5</accession>
<feature type="region of interest" description="Disordered" evidence="1">
    <location>
        <begin position="223"/>
        <end position="258"/>
    </location>
</feature>
<protein>
    <recommendedName>
        <fullName evidence="2">ASX DEUBAD domain-containing protein</fullName>
    </recommendedName>
</protein>
<comment type="caution">
    <text evidence="3">The sequence shown here is derived from an EMBL/GenBank/DDBJ whole genome shotgun (WGS) entry which is preliminary data.</text>
</comment>
<evidence type="ECO:0000313" key="3">
    <source>
        <dbReference type="EMBL" id="TID20006.1"/>
    </source>
</evidence>
<feature type="domain" description="ASX DEUBAD" evidence="2">
    <location>
        <begin position="122"/>
        <end position="227"/>
    </location>
</feature>
<organism evidence="3 4">
    <name type="scientific">Venturia nashicola</name>
    <dbReference type="NCBI Taxonomy" id="86259"/>
    <lineage>
        <taxon>Eukaryota</taxon>
        <taxon>Fungi</taxon>
        <taxon>Dikarya</taxon>
        <taxon>Ascomycota</taxon>
        <taxon>Pezizomycotina</taxon>
        <taxon>Dothideomycetes</taxon>
        <taxon>Pleosporomycetidae</taxon>
        <taxon>Venturiales</taxon>
        <taxon>Venturiaceae</taxon>
        <taxon>Venturia</taxon>
    </lineage>
</organism>
<keyword evidence="4" id="KW-1185">Reference proteome</keyword>
<dbReference type="Pfam" id="PF13919">
    <property type="entry name" value="ASXH"/>
    <property type="match status" value="1"/>
</dbReference>
<feature type="compositionally biased region" description="Acidic residues" evidence="1">
    <location>
        <begin position="248"/>
        <end position="258"/>
    </location>
</feature>
<feature type="compositionally biased region" description="Basic and acidic residues" evidence="1">
    <location>
        <begin position="59"/>
        <end position="71"/>
    </location>
</feature>
<gene>
    <name evidence="3" type="ORF">E6O75_ATG07466</name>
</gene>
<sequence>MDHYSLPTASPLPTSGFSYPSFPSSRLPITRRPLQTDGTRFHDESGTPTPEPSQSPSNKRREGQTVENRARCSRLEDALQQRKSASSAKLLPLAYRNDPMRVASAFRRGCTKPELSNRNYKKITSKASRLGNIDLEAFLKDDRVWNSLRPDQQQRLIERSGLEFVTDIKQLPNGKWPNLWDLAQKQQHIAIDEAVEKFQSNLRAGKLDPAWRANAKSAAVKRARGDFLRQDTPTEEDEEYGEGSSVEESSELSELEDGELLDKLEDHLDVEMADAVTNGGMVVEKIPRKLAIKIYEN</sequence>
<name>A0A4Z1PDR5_9PEZI</name>
<dbReference type="EMBL" id="SNSC02000011">
    <property type="protein sequence ID" value="TID20006.1"/>
    <property type="molecule type" value="Genomic_DNA"/>
</dbReference>
<feature type="compositionally biased region" description="Polar residues" evidence="1">
    <location>
        <begin position="7"/>
        <end position="24"/>
    </location>
</feature>
<evidence type="ECO:0000313" key="4">
    <source>
        <dbReference type="Proteomes" id="UP000298493"/>
    </source>
</evidence>
<reference evidence="3 4" key="1">
    <citation type="submission" date="2019-04" db="EMBL/GenBank/DDBJ databases">
        <title>High contiguity whole genome sequence and gene annotation resource for two Venturia nashicola isolates.</title>
        <authorList>
            <person name="Prokchorchik M."/>
            <person name="Won K."/>
            <person name="Lee Y."/>
            <person name="Choi E.D."/>
            <person name="Segonzac C."/>
            <person name="Sohn K.H."/>
        </authorList>
    </citation>
    <scope>NUCLEOTIDE SEQUENCE [LARGE SCALE GENOMIC DNA]</scope>
    <source>
        <strain evidence="3 4">PRI2</strain>
    </source>
</reference>
<feature type="region of interest" description="Disordered" evidence="1">
    <location>
        <begin position="1"/>
        <end position="71"/>
    </location>
</feature>
<evidence type="ECO:0000259" key="2">
    <source>
        <dbReference type="Pfam" id="PF13919"/>
    </source>
</evidence>
<evidence type="ECO:0000256" key="1">
    <source>
        <dbReference type="SAM" id="MobiDB-lite"/>
    </source>
</evidence>
<dbReference type="Proteomes" id="UP000298493">
    <property type="component" value="Unassembled WGS sequence"/>
</dbReference>
<dbReference type="InterPro" id="IPR028020">
    <property type="entry name" value="ASX_DEUBAD_dom"/>
</dbReference>
<dbReference type="AlphaFoldDB" id="A0A4Z1PDR5"/>